<organism evidence="1 2">
    <name type="scientific">Colletotrichum scovillei</name>
    <dbReference type="NCBI Taxonomy" id="1209932"/>
    <lineage>
        <taxon>Eukaryota</taxon>
        <taxon>Fungi</taxon>
        <taxon>Dikarya</taxon>
        <taxon>Ascomycota</taxon>
        <taxon>Pezizomycotina</taxon>
        <taxon>Sordariomycetes</taxon>
        <taxon>Hypocreomycetidae</taxon>
        <taxon>Glomerellales</taxon>
        <taxon>Glomerellaceae</taxon>
        <taxon>Colletotrichum</taxon>
        <taxon>Colletotrichum acutatum species complex</taxon>
    </lineage>
</organism>
<dbReference type="Proteomes" id="UP000699042">
    <property type="component" value="Unassembled WGS sequence"/>
</dbReference>
<evidence type="ECO:0000313" key="2">
    <source>
        <dbReference type="Proteomes" id="UP000699042"/>
    </source>
</evidence>
<gene>
    <name evidence="1" type="ORF">JMJ77_007222</name>
</gene>
<protein>
    <submittedName>
        <fullName evidence="1">Uncharacterized protein</fullName>
    </submittedName>
</protein>
<evidence type="ECO:0000313" key="1">
    <source>
        <dbReference type="EMBL" id="KAG7054748.1"/>
    </source>
</evidence>
<dbReference type="AlphaFoldDB" id="A0A9P7RDP4"/>
<comment type="caution">
    <text evidence="1">The sequence shown here is derived from an EMBL/GenBank/DDBJ whole genome shotgun (WGS) entry which is preliminary data.</text>
</comment>
<sequence length="39" mass="4422">MKLRSLDSAILSIALQEEERKPGHSQEACIVGNRELRSR</sequence>
<dbReference type="EMBL" id="JAESDN010000002">
    <property type="protein sequence ID" value="KAG7054748.1"/>
    <property type="molecule type" value="Genomic_DNA"/>
</dbReference>
<proteinExistence type="predicted"/>
<reference evidence="1" key="1">
    <citation type="submission" date="2021-05" db="EMBL/GenBank/DDBJ databases">
        <title>Comparative genomics of three Colletotrichum scovillei strains and genetic complementation revealed genes involved fungal growth and virulence on chili pepper.</title>
        <authorList>
            <person name="Hsieh D.-K."/>
            <person name="Chuang S.-C."/>
            <person name="Chen C.-Y."/>
            <person name="Chao Y.-T."/>
            <person name="Lu M.-Y.J."/>
            <person name="Lee M.-H."/>
            <person name="Shih M.-C."/>
        </authorList>
    </citation>
    <scope>NUCLEOTIDE SEQUENCE</scope>
    <source>
        <strain evidence="1">Coll-153</strain>
    </source>
</reference>
<name>A0A9P7RDP4_9PEZI</name>
<accession>A0A9P7RDP4</accession>
<keyword evidence="2" id="KW-1185">Reference proteome</keyword>